<protein>
    <recommendedName>
        <fullName evidence="19">Flavin-containing monooxygenase</fullName>
        <ecNumber evidence="19">1.-.-.-</ecNumber>
    </recommendedName>
</protein>
<sequence>MKRVVIIGAGISGLLAIKSCKESDILDIVCYEKCDSIAGLWRYTEEDNGMLTVMKTTVMNTSKEMSAISDFPPDESLPIYLSHKNVVEYLEKYCENFDLKKHINFGKEVVAVIPNTAGNKQWSIFVRDVKQKNEYTENADIVMICSGYHSTPNLPHILGMDSFSGEVIHSLNYKKADAFTNKKVLVVGSGNTAVDIATDLCTVTDKVYLSTRRGFWTLSRYGSNGLPIDMILQKRIYHEFKKIIPNSLSSWFLNFYTSFDHETFGIKPNYNLLAKLPPTFNEYLCSKIASGCLEIFGEIERVNGSKVFFKNEDNEHHFDCIILATGYGISYPYLSKTCELFANGEMTAGKDHAYDNFYCHLYENMFCPYLQKPESLIFIGLVQSYGSLFALIEMQCRWAAALIAETCEPLPSKDEMCVQIERRKRHNLKHYAYTETNQIYLSVDWLAYCDNIALKLKCKPNFLRMLFKEPKLFWYCCVKSLLPYQYRIEGPNNWIHAKAAIFTAETRIFNFLNAKRFFKKTEN</sequence>
<dbReference type="SUPFAM" id="SSF51905">
    <property type="entry name" value="FAD/NAD(P)-binding domain"/>
    <property type="match status" value="2"/>
</dbReference>
<keyword evidence="21" id="KW-1185">Reference proteome</keyword>
<accession>A0A443R699</accession>
<dbReference type="InterPro" id="IPR000960">
    <property type="entry name" value="Flavin_mOase"/>
</dbReference>
<comment type="catalytic activity">
    <reaction evidence="15">
        <text>hypotaurine + NADPH + O2 + H(+) = taurine + NADP(+) + H2O</text>
        <dbReference type="Rhea" id="RHEA:69819"/>
        <dbReference type="ChEBI" id="CHEBI:15377"/>
        <dbReference type="ChEBI" id="CHEBI:15378"/>
        <dbReference type="ChEBI" id="CHEBI:15379"/>
        <dbReference type="ChEBI" id="CHEBI:57783"/>
        <dbReference type="ChEBI" id="CHEBI:57853"/>
        <dbReference type="ChEBI" id="CHEBI:58349"/>
        <dbReference type="ChEBI" id="CHEBI:507393"/>
        <dbReference type="EC" id="1.14.13.8"/>
    </reaction>
    <physiologicalReaction direction="left-to-right" evidence="15">
        <dbReference type="Rhea" id="RHEA:69820"/>
    </physiologicalReaction>
</comment>
<evidence type="ECO:0000256" key="9">
    <source>
        <dbReference type="ARBA" id="ARBA00022989"/>
    </source>
</evidence>
<evidence type="ECO:0000256" key="7">
    <source>
        <dbReference type="ARBA" id="ARBA00022827"/>
    </source>
</evidence>
<dbReference type="OrthoDB" id="66881at2759"/>
<evidence type="ECO:0000256" key="18">
    <source>
        <dbReference type="PIRNR" id="PIRNR000332"/>
    </source>
</evidence>
<evidence type="ECO:0000256" key="8">
    <source>
        <dbReference type="ARBA" id="ARBA00022857"/>
    </source>
</evidence>
<evidence type="ECO:0000256" key="3">
    <source>
        <dbReference type="ARBA" id="ARBA00009183"/>
    </source>
</evidence>
<dbReference type="AlphaFoldDB" id="A0A443R699"/>
<dbReference type="InterPro" id="IPR036188">
    <property type="entry name" value="FAD/NAD-bd_sf"/>
</dbReference>
<dbReference type="GO" id="GO:0034899">
    <property type="term" value="F:trimethylamine monooxygenase activity"/>
    <property type="evidence" value="ECO:0007669"/>
    <property type="project" value="UniProtKB-EC"/>
</dbReference>
<evidence type="ECO:0000256" key="15">
    <source>
        <dbReference type="ARBA" id="ARBA00048041"/>
    </source>
</evidence>
<comment type="function">
    <text evidence="13">Broad spectrum monooxygenase that catalyzes the oxygenation of a wide variety of nitrogen- and sulfur-containing compounds including xenobiotics. Catalyzes the S-oxygenation of hypotaurine to produce taurine, an organic osmolyte involved in cell volume regulation as well as a variety of cytoprotective and developmental processes. In vitro, catalyzes the N-oxygenation of trimethylamine (TMA) to produce trimethylamine N-oxide (TMAO) and could therefore participate to the detoxification of this compound that is generated by the action of gut microbiota from dietary precursors such as choline, choline containing compounds, betaine or L-carnitine.</text>
</comment>
<comment type="catalytic activity">
    <reaction evidence="16">
        <text>trimethylamine + NADPH + O2 = trimethylamine N-oxide + NADP(+) + H2O</text>
        <dbReference type="Rhea" id="RHEA:31979"/>
        <dbReference type="ChEBI" id="CHEBI:15377"/>
        <dbReference type="ChEBI" id="CHEBI:15379"/>
        <dbReference type="ChEBI" id="CHEBI:15724"/>
        <dbReference type="ChEBI" id="CHEBI:57783"/>
        <dbReference type="ChEBI" id="CHEBI:58349"/>
        <dbReference type="ChEBI" id="CHEBI:58389"/>
        <dbReference type="EC" id="1.14.13.148"/>
    </reaction>
    <physiologicalReaction direction="left-to-right" evidence="16">
        <dbReference type="Rhea" id="RHEA:31980"/>
    </physiologicalReaction>
</comment>
<name>A0A443R699_9ACAR</name>
<evidence type="ECO:0000256" key="19">
    <source>
        <dbReference type="RuleBase" id="RU361177"/>
    </source>
</evidence>
<evidence type="ECO:0000256" key="4">
    <source>
        <dbReference type="ARBA" id="ARBA00022630"/>
    </source>
</evidence>
<dbReference type="Gene3D" id="3.50.50.60">
    <property type="entry name" value="FAD/NAD(P)-binding domain"/>
    <property type="match status" value="4"/>
</dbReference>
<dbReference type="GO" id="GO:0005789">
    <property type="term" value="C:endoplasmic reticulum membrane"/>
    <property type="evidence" value="ECO:0007669"/>
    <property type="project" value="UniProtKB-SubCell"/>
</dbReference>
<keyword evidence="5" id="KW-0812">Transmembrane</keyword>
<evidence type="ECO:0000313" key="20">
    <source>
        <dbReference type="EMBL" id="RWS10785.1"/>
    </source>
</evidence>
<dbReference type="GO" id="GO:0047822">
    <property type="term" value="F:hypotaurine monooxygenase activity"/>
    <property type="evidence" value="ECO:0007669"/>
    <property type="project" value="RHEA"/>
</dbReference>
<dbReference type="STRING" id="1965070.A0A443R699"/>
<evidence type="ECO:0000256" key="11">
    <source>
        <dbReference type="ARBA" id="ARBA00023033"/>
    </source>
</evidence>
<keyword evidence="9" id="KW-1133">Transmembrane helix</keyword>
<evidence type="ECO:0000256" key="1">
    <source>
        <dbReference type="ARBA" id="ARBA00001974"/>
    </source>
</evidence>
<evidence type="ECO:0000313" key="21">
    <source>
        <dbReference type="Proteomes" id="UP000285301"/>
    </source>
</evidence>
<evidence type="ECO:0000256" key="17">
    <source>
        <dbReference type="ARBA" id="ARBA00049443"/>
    </source>
</evidence>
<comment type="catalytic activity">
    <reaction evidence="17">
        <text>N,N-dimethylaniline + NADPH + O2 + H(+) = N,N-dimethylaniline N-oxide + NADP(+) + H2O</text>
        <dbReference type="Rhea" id="RHEA:24468"/>
        <dbReference type="ChEBI" id="CHEBI:15377"/>
        <dbReference type="ChEBI" id="CHEBI:15378"/>
        <dbReference type="ChEBI" id="CHEBI:15379"/>
        <dbReference type="ChEBI" id="CHEBI:16269"/>
        <dbReference type="ChEBI" id="CHEBI:17735"/>
        <dbReference type="ChEBI" id="CHEBI:57783"/>
        <dbReference type="ChEBI" id="CHEBI:58349"/>
        <dbReference type="EC" id="1.14.13.8"/>
    </reaction>
    <physiologicalReaction direction="left-to-right" evidence="17">
        <dbReference type="Rhea" id="RHEA:24469"/>
    </physiologicalReaction>
</comment>
<dbReference type="PRINTS" id="PR00370">
    <property type="entry name" value="FMOXYGENASE"/>
</dbReference>
<keyword evidence="7 18" id="KW-0274">FAD</keyword>
<dbReference type="PANTHER" id="PTHR23023">
    <property type="entry name" value="DIMETHYLANILINE MONOOXYGENASE"/>
    <property type="match status" value="1"/>
</dbReference>
<comment type="catalytic activity">
    <reaction evidence="14">
        <text>hypotaurine + NADH + O2 + H(+) = taurine + NAD(+) + H2O</text>
        <dbReference type="Rhea" id="RHEA:74111"/>
        <dbReference type="ChEBI" id="CHEBI:15377"/>
        <dbReference type="ChEBI" id="CHEBI:15378"/>
        <dbReference type="ChEBI" id="CHEBI:15379"/>
        <dbReference type="ChEBI" id="CHEBI:57540"/>
        <dbReference type="ChEBI" id="CHEBI:57853"/>
        <dbReference type="ChEBI" id="CHEBI:57945"/>
        <dbReference type="ChEBI" id="CHEBI:507393"/>
        <dbReference type="EC" id="1.14.13.8"/>
    </reaction>
    <physiologicalReaction direction="left-to-right" evidence="14">
        <dbReference type="Rhea" id="RHEA:74112"/>
    </physiologicalReaction>
</comment>
<comment type="cofactor">
    <cofactor evidence="1 18 19">
        <name>FAD</name>
        <dbReference type="ChEBI" id="CHEBI:57692"/>
    </cofactor>
</comment>
<dbReference type="InterPro" id="IPR020946">
    <property type="entry name" value="Flavin_mOase-like"/>
</dbReference>
<dbReference type="InterPro" id="IPR050346">
    <property type="entry name" value="FMO-like"/>
</dbReference>
<dbReference type="GO" id="GO:0050660">
    <property type="term" value="F:flavin adenine dinucleotide binding"/>
    <property type="evidence" value="ECO:0007669"/>
    <property type="project" value="InterPro"/>
</dbReference>
<evidence type="ECO:0000256" key="16">
    <source>
        <dbReference type="ARBA" id="ARBA00048088"/>
    </source>
</evidence>
<dbReference type="EC" id="1.-.-.-" evidence="19"/>
<evidence type="ECO:0000256" key="5">
    <source>
        <dbReference type="ARBA" id="ARBA00022692"/>
    </source>
</evidence>
<keyword evidence="8 18" id="KW-0521">NADP</keyword>
<dbReference type="Pfam" id="PF00743">
    <property type="entry name" value="FMO-like"/>
    <property type="match status" value="1"/>
</dbReference>
<dbReference type="PIRSF" id="PIRSF000332">
    <property type="entry name" value="FMO"/>
    <property type="match status" value="1"/>
</dbReference>
<proteinExistence type="inferred from homology"/>
<dbReference type="GO" id="GO:0050661">
    <property type="term" value="F:NADP binding"/>
    <property type="evidence" value="ECO:0007669"/>
    <property type="project" value="InterPro"/>
</dbReference>
<keyword evidence="12 18" id="KW-0472">Membrane</keyword>
<keyword evidence="6 18" id="KW-0256">Endoplasmic reticulum</keyword>
<dbReference type="GO" id="GO:0004499">
    <property type="term" value="F:N,N-dimethylaniline monooxygenase activity"/>
    <property type="evidence" value="ECO:0007669"/>
    <property type="project" value="UniProtKB-UniRule"/>
</dbReference>
<keyword evidence="4 18" id="KW-0285">Flavoprotein</keyword>
<evidence type="ECO:0000256" key="13">
    <source>
        <dbReference type="ARBA" id="ARBA00045957"/>
    </source>
</evidence>
<keyword evidence="10 18" id="KW-0560">Oxidoreductase</keyword>
<gene>
    <name evidence="20" type="ORF">B4U79_08042</name>
</gene>
<comment type="similarity">
    <text evidence="3 18 19">Belongs to the FMO family.</text>
</comment>
<evidence type="ECO:0000256" key="10">
    <source>
        <dbReference type="ARBA" id="ARBA00023002"/>
    </source>
</evidence>
<keyword evidence="11 18" id="KW-0503">Monooxygenase</keyword>
<reference evidence="20 21" key="1">
    <citation type="journal article" date="2018" name="Gigascience">
        <title>Genomes of trombidid mites reveal novel predicted allergens and laterally-transferred genes associated with secondary metabolism.</title>
        <authorList>
            <person name="Dong X."/>
            <person name="Chaisiri K."/>
            <person name="Xia D."/>
            <person name="Armstrong S.D."/>
            <person name="Fang Y."/>
            <person name="Donnelly M.J."/>
            <person name="Kadowaki T."/>
            <person name="McGarry J.W."/>
            <person name="Darby A.C."/>
            <person name="Makepeace B.L."/>
        </authorList>
    </citation>
    <scope>NUCLEOTIDE SEQUENCE [LARGE SCALE GENOMIC DNA]</scope>
    <source>
        <strain evidence="20">UoL-WK</strain>
    </source>
</reference>
<dbReference type="Proteomes" id="UP000285301">
    <property type="component" value="Unassembled WGS sequence"/>
</dbReference>
<evidence type="ECO:0000256" key="12">
    <source>
        <dbReference type="ARBA" id="ARBA00023136"/>
    </source>
</evidence>
<comment type="subcellular location">
    <subcellularLocation>
        <location evidence="2">Endoplasmic reticulum membrane</location>
        <topology evidence="2">Single-pass membrane protein</topology>
    </subcellularLocation>
</comment>
<dbReference type="FunFam" id="3.50.50.60:FF:000159">
    <property type="entry name" value="Dimethylaniline monooxygenase [N-oxide-forming]"/>
    <property type="match status" value="1"/>
</dbReference>
<dbReference type="EMBL" id="NCKU01001964">
    <property type="protein sequence ID" value="RWS10785.1"/>
    <property type="molecule type" value="Genomic_DNA"/>
</dbReference>
<evidence type="ECO:0000256" key="2">
    <source>
        <dbReference type="ARBA" id="ARBA00004389"/>
    </source>
</evidence>
<comment type="caution">
    <text evidence="20">The sequence shown here is derived from an EMBL/GenBank/DDBJ whole genome shotgun (WGS) entry which is preliminary data.</text>
</comment>
<organism evidence="20 21">
    <name type="scientific">Dinothrombium tinctorium</name>
    <dbReference type="NCBI Taxonomy" id="1965070"/>
    <lineage>
        <taxon>Eukaryota</taxon>
        <taxon>Metazoa</taxon>
        <taxon>Ecdysozoa</taxon>
        <taxon>Arthropoda</taxon>
        <taxon>Chelicerata</taxon>
        <taxon>Arachnida</taxon>
        <taxon>Acari</taxon>
        <taxon>Acariformes</taxon>
        <taxon>Trombidiformes</taxon>
        <taxon>Prostigmata</taxon>
        <taxon>Anystina</taxon>
        <taxon>Parasitengona</taxon>
        <taxon>Trombidioidea</taxon>
        <taxon>Trombidiidae</taxon>
        <taxon>Dinothrombium</taxon>
    </lineage>
</organism>
<evidence type="ECO:0000256" key="6">
    <source>
        <dbReference type="ARBA" id="ARBA00022824"/>
    </source>
</evidence>
<evidence type="ECO:0000256" key="14">
    <source>
        <dbReference type="ARBA" id="ARBA00047338"/>
    </source>
</evidence>